<evidence type="ECO:0000313" key="2">
    <source>
        <dbReference type="Proteomes" id="UP001055072"/>
    </source>
</evidence>
<organism evidence="1 2">
    <name type="scientific">Irpex rosettiformis</name>
    <dbReference type="NCBI Taxonomy" id="378272"/>
    <lineage>
        <taxon>Eukaryota</taxon>
        <taxon>Fungi</taxon>
        <taxon>Dikarya</taxon>
        <taxon>Basidiomycota</taxon>
        <taxon>Agaricomycotina</taxon>
        <taxon>Agaricomycetes</taxon>
        <taxon>Polyporales</taxon>
        <taxon>Irpicaceae</taxon>
        <taxon>Irpex</taxon>
    </lineage>
</organism>
<comment type="caution">
    <text evidence="1">The sequence shown here is derived from an EMBL/GenBank/DDBJ whole genome shotgun (WGS) entry which is preliminary data.</text>
</comment>
<keyword evidence="2" id="KW-1185">Reference proteome</keyword>
<protein>
    <submittedName>
        <fullName evidence="1">Uncharacterized protein</fullName>
    </submittedName>
</protein>
<name>A0ACB8TSZ8_9APHY</name>
<sequence>MIRQRILDDAKTEEQKDILKRHLLTPLYSGDVVIAGQRDNTHSLIRRGSDVPQDKLYPTIHVEGASAFTTSTIPEDEPGAPQGTGTIAHRIHRLLASVMLHDKSHHRIVFAEVARTIEHVQSVKEVFKFAGQATTALDTMHGCGWVHRDISSGNILIVDDVVKLGDLEYTKKMDNENKHSTRSGTAFFMSIEAKTHEYEFVPLSDSNQPVQGYSWSTSTDVEDTSAACPQELLPFRYNPLHDLESLWWVLVYLLLRRHAEIAEDTSKRRDEQIMFYDQLFTDNNQIRQSMFQKPGKFRNGRTTLHSRMRPVGDWLEWARGLLVNRYVEVESRDVTKIDHTVGAQIASSLSAQSNAIAERFSGDKLDVKLSQLRPARLRDITPEQPGAAVAIGTSLDSRGEGSSKKRPFKQDVADSTTVHYQDLQEYAEKSKRAKLEEKEIQERQQRERNNLEVLSEEHPSESDAKGKGKAKEIPGRSDAESA</sequence>
<reference evidence="1" key="1">
    <citation type="journal article" date="2021" name="Environ. Microbiol.">
        <title>Gene family expansions and transcriptome signatures uncover fungal adaptations to wood decay.</title>
        <authorList>
            <person name="Hage H."/>
            <person name="Miyauchi S."/>
            <person name="Viragh M."/>
            <person name="Drula E."/>
            <person name="Min B."/>
            <person name="Chaduli D."/>
            <person name="Navarro D."/>
            <person name="Favel A."/>
            <person name="Norest M."/>
            <person name="Lesage-Meessen L."/>
            <person name="Balint B."/>
            <person name="Merenyi Z."/>
            <person name="de Eugenio L."/>
            <person name="Morin E."/>
            <person name="Martinez A.T."/>
            <person name="Baldrian P."/>
            <person name="Stursova M."/>
            <person name="Martinez M.J."/>
            <person name="Novotny C."/>
            <person name="Magnuson J.K."/>
            <person name="Spatafora J.W."/>
            <person name="Maurice S."/>
            <person name="Pangilinan J."/>
            <person name="Andreopoulos W."/>
            <person name="LaButti K."/>
            <person name="Hundley H."/>
            <person name="Na H."/>
            <person name="Kuo A."/>
            <person name="Barry K."/>
            <person name="Lipzen A."/>
            <person name="Henrissat B."/>
            <person name="Riley R."/>
            <person name="Ahrendt S."/>
            <person name="Nagy L.G."/>
            <person name="Grigoriev I.V."/>
            <person name="Martin F."/>
            <person name="Rosso M.N."/>
        </authorList>
    </citation>
    <scope>NUCLEOTIDE SEQUENCE</scope>
    <source>
        <strain evidence="1">CBS 384.51</strain>
    </source>
</reference>
<gene>
    <name evidence="1" type="ORF">BDY19DRAFT_458366</name>
</gene>
<accession>A0ACB8TSZ8</accession>
<proteinExistence type="predicted"/>
<dbReference type="EMBL" id="MU274934">
    <property type="protein sequence ID" value="KAI0085143.1"/>
    <property type="molecule type" value="Genomic_DNA"/>
</dbReference>
<evidence type="ECO:0000313" key="1">
    <source>
        <dbReference type="EMBL" id="KAI0085143.1"/>
    </source>
</evidence>
<dbReference type="Proteomes" id="UP001055072">
    <property type="component" value="Unassembled WGS sequence"/>
</dbReference>